<evidence type="ECO:0000313" key="2">
    <source>
        <dbReference type="EMBL" id="AEA44259.1"/>
    </source>
</evidence>
<organism evidence="2 3">
    <name type="scientific">Fluviicola taffensis (strain DSM 16823 / NCIMB 13979 / RW262)</name>
    <dbReference type="NCBI Taxonomy" id="755732"/>
    <lineage>
        <taxon>Bacteria</taxon>
        <taxon>Pseudomonadati</taxon>
        <taxon>Bacteroidota</taxon>
        <taxon>Flavobacteriia</taxon>
        <taxon>Flavobacteriales</taxon>
        <taxon>Crocinitomicaceae</taxon>
        <taxon>Fluviicola</taxon>
    </lineage>
</organism>
<dbReference type="EMBL" id="CP002542">
    <property type="protein sequence ID" value="AEA44259.1"/>
    <property type="molecule type" value="Genomic_DNA"/>
</dbReference>
<dbReference type="KEGG" id="fte:Fluta_2273"/>
<name>F2IBF1_FLUTR</name>
<dbReference type="HOGENOM" id="CLU_1022141_0_0_10"/>
<dbReference type="RefSeq" id="WP_013687029.1">
    <property type="nucleotide sequence ID" value="NC_015321.1"/>
</dbReference>
<evidence type="ECO:0000256" key="1">
    <source>
        <dbReference type="SAM" id="SignalP"/>
    </source>
</evidence>
<accession>F2IBF1</accession>
<proteinExistence type="predicted"/>
<dbReference type="Proteomes" id="UP000007463">
    <property type="component" value="Chromosome"/>
</dbReference>
<sequence precursor="true">MRIKRGLLVCLLFFCLCSNAQEVGYYGKRVFLEIDGQGQIPVLQAIFGERKGYTFHNGSPKRSFNLIDLAYRASLNIAITERVGFGLEFSQRFYAVNLEAIDEITRSFKDSSGSLISQYLPAKVSYLPIRETVFMPRVLIALNDGRIPCGFASEIGIGYSLIQLPNKDLDIALDSEFSGLQTSVKEQLIDPKGDDFQGMVFMYGFRMNYAINKRVLFHIGFRYQYALQFGKKKYRRMEESEYWFSPRETWSKINLRRQLGIFSLGTGLTFTL</sequence>
<keyword evidence="3" id="KW-1185">Reference proteome</keyword>
<keyword evidence="1" id="KW-0732">Signal</keyword>
<evidence type="ECO:0008006" key="4">
    <source>
        <dbReference type="Google" id="ProtNLM"/>
    </source>
</evidence>
<protein>
    <recommendedName>
        <fullName evidence="4">Outer membrane protein beta-barrel domain-containing protein</fullName>
    </recommendedName>
</protein>
<reference evidence="2 3" key="1">
    <citation type="journal article" date="2011" name="Stand. Genomic Sci.">
        <title>Complete genome sequence of the gliding freshwater bacterium Fluviicola taffensis type strain (RW262).</title>
        <authorList>
            <person name="Woyke T."/>
            <person name="Chertkov O."/>
            <person name="Lapidus A."/>
            <person name="Nolan M."/>
            <person name="Lucas S."/>
            <person name="Del Rio T.G."/>
            <person name="Tice H."/>
            <person name="Cheng J.F."/>
            <person name="Tapia R."/>
            <person name="Han C."/>
            <person name="Goodwin L."/>
            <person name="Pitluck S."/>
            <person name="Liolios K."/>
            <person name="Pagani I."/>
            <person name="Ivanova N."/>
            <person name="Huntemann M."/>
            <person name="Mavromatis K."/>
            <person name="Mikhailova N."/>
            <person name="Pati A."/>
            <person name="Chen A."/>
            <person name="Palaniappan K."/>
            <person name="Land M."/>
            <person name="Hauser L."/>
            <person name="Brambilla E.M."/>
            <person name="Rohde M."/>
            <person name="Mwirichia R."/>
            <person name="Sikorski J."/>
            <person name="Tindall B.J."/>
            <person name="Goker M."/>
            <person name="Bristow J."/>
            <person name="Eisen J.A."/>
            <person name="Markowitz V."/>
            <person name="Hugenholtz P."/>
            <person name="Klenk H.P."/>
            <person name="Kyrpides N.C."/>
        </authorList>
    </citation>
    <scope>NUCLEOTIDE SEQUENCE [LARGE SCALE GENOMIC DNA]</scope>
    <source>
        <strain evidence="3">DSM 16823 / RW262 / RW262</strain>
    </source>
</reference>
<reference evidence="3" key="2">
    <citation type="submission" date="2011-02" db="EMBL/GenBank/DDBJ databases">
        <title>The complete genome of Fluviicola taffensis DSM 16823.</title>
        <authorList>
            <consortium name="US DOE Joint Genome Institute (JGI-PGF)"/>
            <person name="Lucas S."/>
            <person name="Copeland A."/>
            <person name="Lapidus A."/>
            <person name="Bruce D."/>
            <person name="Goodwin L."/>
            <person name="Pitluck S."/>
            <person name="Kyrpides N."/>
            <person name="Mavromatis K."/>
            <person name="Ivanova N."/>
            <person name="Mikhailova N."/>
            <person name="Pagani I."/>
            <person name="Chertkov O."/>
            <person name="Detter J.C."/>
            <person name="Han C."/>
            <person name="Tapia R."/>
            <person name="Land M."/>
            <person name="Hauser L."/>
            <person name="Markowitz V."/>
            <person name="Cheng J.-F."/>
            <person name="Hugenholtz P."/>
            <person name="Woyke T."/>
            <person name="Wu D."/>
            <person name="Tindall B."/>
            <person name="Pomrenke H.G."/>
            <person name="Brambilla E."/>
            <person name="Klenk H.-P."/>
            <person name="Eisen J.A."/>
        </authorList>
    </citation>
    <scope>NUCLEOTIDE SEQUENCE [LARGE SCALE GENOMIC DNA]</scope>
    <source>
        <strain evidence="3">DSM 16823 / RW262 / RW262</strain>
    </source>
</reference>
<dbReference type="STRING" id="755732.Fluta_2273"/>
<dbReference type="OrthoDB" id="9553353at2"/>
<gene>
    <name evidence="2" type="ordered locus">Fluta_2273</name>
</gene>
<feature type="signal peptide" evidence="1">
    <location>
        <begin position="1"/>
        <end position="20"/>
    </location>
</feature>
<evidence type="ECO:0000313" key="3">
    <source>
        <dbReference type="Proteomes" id="UP000007463"/>
    </source>
</evidence>
<feature type="chain" id="PRO_5003278270" description="Outer membrane protein beta-barrel domain-containing protein" evidence="1">
    <location>
        <begin position="21"/>
        <end position="272"/>
    </location>
</feature>
<dbReference type="AlphaFoldDB" id="F2IBF1"/>